<dbReference type="EC" id="2.8.2.-" evidence="9"/>
<evidence type="ECO:0000313" key="11">
    <source>
        <dbReference type="Proteomes" id="UP000617340"/>
    </source>
</evidence>
<dbReference type="InterPro" id="IPR005331">
    <property type="entry name" value="Sulfotransferase"/>
</dbReference>
<comment type="caution">
    <text evidence="10">The sequence shown here is derived from an EMBL/GenBank/DDBJ whole genome shotgun (WGS) entry which is preliminary data.</text>
</comment>
<dbReference type="GO" id="GO:0016051">
    <property type="term" value="P:carbohydrate biosynthetic process"/>
    <property type="evidence" value="ECO:0007669"/>
    <property type="project" value="InterPro"/>
</dbReference>
<dbReference type="GO" id="GO:0000139">
    <property type="term" value="C:Golgi membrane"/>
    <property type="evidence" value="ECO:0007669"/>
    <property type="project" value="UniProtKB-SubCell"/>
</dbReference>
<dbReference type="GO" id="GO:0008146">
    <property type="term" value="F:sulfotransferase activity"/>
    <property type="evidence" value="ECO:0007669"/>
    <property type="project" value="InterPro"/>
</dbReference>
<keyword evidence="8 9" id="KW-0325">Glycoprotein</keyword>
<comment type="subcellular location">
    <subcellularLocation>
        <location evidence="1 9">Golgi apparatus membrane</location>
        <topology evidence="1 9">Single-pass type II membrane protein</topology>
    </subcellularLocation>
</comment>
<keyword evidence="4 9" id="KW-0812">Transmembrane</keyword>
<protein>
    <recommendedName>
        <fullName evidence="9">Carbohydrate sulfotransferase</fullName>
        <ecNumber evidence="9">2.8.2.-</ecNumber>
    </recommendedName>
</protein>
<dbReference type="Proteomes" id="UP000617340">
    <property type="component" value="Unassembled WGS sequence"/>
</dbReference>
<dbReference type="EMBL" id="JACSDZ010000007">
    <property type="protein sequence ID" value="KAF7399624.1"/>
    <property type="molecule type" value="Genomic_DNA"/>
</dbReference>
<evidence type="ECO:0000256" key="7">
    <source>
        <dbReference type="ARBA" id="ARBA00023136"/>
    </source>
</evidence>
<evidence type="ECO:0000256" key="2">
    <source>
        <dbReference type="ARBA" id="ARBA00006339"/>
    </source>
</evidence>
<keyword evidence="9" id="KW-0119">Carbohydrate metabolism</keyword>
<evidence type="ECO:0000256" key="4">
    <source>
        <dbReference type="ARBA" id="ARBA00022692"/>
    </source>
</evidence>
<keyword evidence="3 9" id="KW-0808">Transferase</keyword>
<name>A0A834K3C6_VESGE</name>
<evidence type="ECO:0000256" key="9">
    <source>
        <dbReference type="RuleBase" id="RU364020"/>
    </source>
</evidence>
<evidence type="ECO:0000256" key="8">
    <source>
        <dbReference type="ARBA" id="ARBA00023180"/>
    </source>
</evidence>
<organism evidence="10 11">
    <name type="scientific">Vespula germanica</name>
    <name type="common">German yellow jacket</name>
    <name type="synonym">Paravespula germanica</name>
    <dbReference type="NCBI Taxonomy" id="30212"/>
    <lineage>
        <taxon>Eukaryota</taxon>
        <taxon>Metazoa</taxon>
        <taxon>Ecdysozoa</taxon>
        <taxon>Arthropoda</taxon>
        <taxon>Hexapoda</taxon>
        <taxon>Insecta</taxon>
        <taxon>Pterygota</taxon>
        <taxon>Neoptera</taxon>
        <taxon>Endopterygota</taxon>
        <taxon>Hymenoptera</taxon>
        <taxon>Apocrita</taxon>
        <taxon>Aculeata</taxon>
        <taxon>Vespoidea</taxon>
        <taxon>Vespidae</taxon>
        <taxon>Vespinae</taxon>
        <taxon>Vespula</taxon>
    </lineage>
</organism>
<gene>
    <name evidence="10" type="ORF">HZH68_008216</name>
</gene>
<keyword evidence="11" id="KW-1185">Reference proteome</keyword>
<dbReference type="PANTHER" id="PTHR12137:SF54">
    <property type="entry name" value="CARBOHYDRATE SULFOTRANSFERASE"/>
    <property type="match status" value="1"/>
</dbReference>
<sequence length="358" mass="42982">MSLKLQFIKCIFCVILYLLTCLLFLQLKAKLNLIKHIYIEENNKIKEIDLSSTMFPYNKKSVNSNIKLSRCDRVKLESNYQQENGLLLKQISNTCVKYNLKTPLVKKHFLYNPKHKSLYCWIRKVASTSFTTLFSNIQEHRNMNSLTPHSSKELQHLTNDSNIFKLLVVRHPFERLVSSYRDRIEDNTKYTDQAWIYTKKIYHFTRPNLFRSNKTTGSFFQKIFTRDKRLQIVPTFKEFIEWLLQESPKHDDVHWDQYYTHCALCNINYSFILKLDHYTFDQINYIFSKFGIDKNNMDLPNLEQSKGGCTDFKLTCKYFQNLTHNTILKLHERYKIDFEMYNYDLDKYLLCKSEITKI</sequence>
<dbReference type="InterPro" id="IPR018011">
    <property type="entry name" value="Carb_sulfotrans_8-10"/>
</dbReference>
<keyword evidence="6 9" id="KW-0333">Golgi apparatus</keyword>
<evidence type="ECO:0000256" key="6">
    <source>
        <dbReference type="ARBA" id="ARBA00023034"/>
    </source>
</evidence>
<evidence type="ECO:0000313" key="10">
    <source>
        <dbReference type="EMBL" id="KAF7399624.1"/>
    </source>
</evidence>
<keyword evidence="7 9" id="KW-0472">Membrane</keyword>
<reference evidence="10" key="1">
    <citation type="journal article" date="2020" name="G3 (Bethesda)">
        <title>High-Quality Assemblies for Three Invasive Social Wasps from the &lt;i&gt;Vespula&lt;/i&gt; Genus.</title>
        <authorList>
            <person name="Harrop T.W.R."/>
            <person name="Guhlin J."/>
            <person name="McLaughlin G.M."/>
            <person name="Permina E."/>
            <person name="Stockwell P."/>
            <person name="Gilligan J."/>
            <person name="Le Lec M.F."/>
            <person name="Gruber M.A.M."/>
            <person name="Quinn O."/>
            <person name="Lovegrove M."/>
            <person name="Duncan E.J."/>
            <person name="Remnant E.J."/>
            <person name="Van Eeckhoven J."/>
            <person name="Graham B."/>
            <person name="Knapp R.A."/>
            <person name="Langford K.W."/>
            <person name="Kronenberg Z."/>
            <person name="Press M.O."/>
            <person name="Eacker S.M."/>
            <person name="Wilson-Rankin E.E."/>
            <person name="Purcell J."/>
            <person name="Lester P.J."/>
            <person name="Dearden P.K."/>
        </authorList>
    </citation>
    <scope>NUCLEOTIDE SEQUENCE</scope>
    <source>
        <strain evidence="10">Linc-1</strain>
    </source>
</reference>
<proteinExistence type="inferred from homology"/>
<comment type="similarity">
    <text evidence="2 9">Belongs to the sulfotransferase 2 family.</text>
</comment>
<dbReference type="PANTHER" id="PTHR12137">
    <property type="entry name" value="CARBOHYDRATE SULFOTRANSFERASE"/>
    <property type="match status" value="1"/>
</dbReference>
<evidence type="ECO:0000256" key="5">
    <source>
        <dbReference type="ARBA" id="ARBA00022989"/>
    </source>
</evidence>
<evidence type="ECO:0000256" key="3">
    <source>
        <dbReference type="ARBA" id="ARBA00022679"/>
    </source>
</evidence>
<dbReference type="Pfam" id="PF03567">
    <property type="entry name" value="Sulfotransfer_2"/>
    <property type="match status" value="1"/>
</dbReference>
<dbReference type="AlphaFoldDB" id="A0A834K3C6"/>
<accession>A0A834K3C6</accession>
<feature type="transmembrane region" description="Helical" evidence="9">
    <location>
        <begin position="6"/>
        <end position="25"/>
    </location>
</feature>
<evidence type="ECO:0000256" key="1">
    <source>
        <dbReference type="ARBA" id="ARBA00004323"/>
    </source>
</evidence>
<keyword evidence="5 9" id="KW-1133">Transmembrane helix</keyword>
<keyword evidence="9" id="KW-0735">Signal-anchor</keyword>